<dbReference type="Pfam" id="PF08241">
    <property type="entry name" value="Methyltransf_11"/>
    <property type="match status" value="1"/>
</dbReference>
<dbReference type="PANTHER" id="PTHR43591:SF78">
    <property type="entry name" value="SLR0407 PROTEIN"/>
    <property type="match status" value="1"/>
</dbReference>
<dbReference type="Gene3D" id="3.40.50.150">
    <property type="entry name" value="Vaccinia Virus protein VP39"/>
    <property type="match status" value="1"/>
</dbReference>
<keyword evidence="3" id="KW-1185">Reference proteome</keyword>
<evidence type="ECO:0000259" key="1">
    <source>
        <dbReference type="Pfam" id="PF08241"/>
    </source>
</evidence>
<dbReference type="GO" id="GO:0032259">
    <property type="term" value="P:methylation"/>
    <property type="evidence" value="ECO:0007669"/>
    <property type="project" value="UniProtKB-KW"/>
</dbReference>
<dbReference type="PANTHER" id="PTHR43591">
    <property type="entry name" value="METHYLTRANSFERASE"/>
    <property type="match status" value="1"/>
</dbReference>
<dbReference type="InterPro" id="IPR013216">
    <property type="entry name" value="Methyltransf_11"/>
</dbReference>
<dbReference type="RefSeq" id="WP_122187216.1">
    <property type="nucleotide sequence ID" value="NZ_RFFH01000002.1"/>
</dbReference>
<evidence type="ECO:0000313" key="3">
    <source>
        <dbReference type="Proteomes" id="UP000279275"/>
    </source>
</evidence>
<protein>
    <submittedName>
        <fullName evidence="2">Methyltransferase domain-containing protein</fullName>
    </submittedName>
</protein>
<dbReference type="InterPro" id="IPR029063">
    <property type="entry name" value="SAM-dependent_MTases_sf"/>
</dbReference>
<comment type="caution">
    <text evidence="2">The sequence shown here is derived from an EMBL/GenBank/DDBJ whole genome shotgun (WGS) entry which is preliminary data.</text>
</comment>
<dbReference type="AlphaFoldDB" id="A0A3M2L9M7"/>
<proteinExistence type="predicted"/>
<dbReference type="CDD" id="cd02440">
    <property type="entry name" value="AdoMet_MTases"/>
    <property type="match status" value="1"/>
</dbReference>
<keyword evidence="2" id="KW-0489">Methyltransferase</keyword>
<sequence length="274" mass="29032">MERILDTTHGLRPSRFDSEGHDQLIDVADLQAALPGIRRLRHWAHEVLAALPGESAVDIGCGTGSEVITFANAVGPTGTAAGVEPDPELLAVAERRATQLGIPARFVGGDAYNVPFGAETFDVALCERVFQHLTMPARAAAEIERVLKPGGRTVVMDADWGTAIVHPGDRDVTRKVIDTLISTTTDPYSGRRLPGLLTRAGLEIDEVGSHALVQSRSVGPGALVGRVADMAVARGSISDAQRVELLADLEAAARTGDVHISVTMFAVYAHKPAR</sequence>
<evidence type="ECO:0000313" key="2">
    <source>
        <dbReference type="EMBL" id="RMI34292.1"/>
    </source>
</evidence>
<dbReference type="OrthoDB" id="3636702at2"/>
<dbReference type="Proteomes" id="UP000279275">
    <property type="component" value="Unassembled WGS sequence"/>
</dbReference>
<organism evidence="2 3">
    <name type="scientific">Nocardia stercoris</name>
    <dbReference type="NCBI Taxonomy" id="2483361"/>
    <lineage>
        <taxon>Bacteria</taxon>
        <taxon>Bacillati</taxon>
        <taxon>Actinomycetota</taxon>
        <taxon>Actinomycetes</taxon>
        <taxon>Mycobacteriales</taxon>
        <taxon>Nocardiaceae</taxon>
        <taxon>Nocardia</taxon>
    </lineage>
</organism>
<dbReference type="EMBL" id="RFFH01000002">
    <property type="protein sequence ID" value="RMI34292.1"/>
    <property type="molecule type" value="Genomic_DNA"/>
</dbReference>
<keyword evidence="2" id="KW-0808">Transferase</keyword>
<gene>
    <name evidence="2" type="ORF">EBN03_07810</name>
</gene>
<name>A0A3M2L9M7_9NOCA</name>
<dbReference type="GO" id="GO:0008757">
    <property type="term" value="F:S-adenosylmethionine-dependent methyltransferase activity"/>
    <property type="evidence" value="ECO:0007669"/>
    <property type="project" value="InterPro"/>
</dbReference>
<dbReference type="SUPFAM" id="SSF53335">
    <property type="entry name" value="S-adenosyl-L-methionine-dependent methyltransferases"/>
    <property type="match status" value="1"/>
</dbReference>
<accession>A0A3M2L9M7</accession>
<reference evidence="2 3" key="1">
    <citation type="submission" date="2018-10" db="EMBL/GenBank/DDBJ databases">
        <title>Isolation from cow dung.</title>
        <authorList>
            <person name="Ling L."/>
        </authorList>
    </citation>
    <scope>NUCLEOTIDE SEQUENCE [LARGE SCALE GENOMIC DNA]</scope>
    <source>
        <strain evidence="2 3">NEAU-LL90</strain>
    </source>
</reference>
<feature type="domain" description="Methyltransferase type 11" evidence="1">
    <location>
        <begin position="57"/>
        <end position="154"/>
    </location>
</feature>